<dbReference type="Proteomes" id="UP000019591">
    <property type="component" value="Plasmid EAL2_808p"/>
</dbReference>
<keyword evidence="3" id="KW-1185">Reference proteome</keyword>
<name>W8T8L8_PEPAC</name>
<gene>
    <name evidence="2" type="ORF">EAL2_808p05410</name>
</gene>
<proteinExistence type="predicted"/>
<evidence type="ECO:0000313" key="3">
    <source>
        <dbReference type="Proteomes" id="UP000019591"/>
    </source>
</evidence>
<evidence type="ECO:0000313" key="2">
    <source>
        <dbReference type="EMBL" id="AHM58044.1"/>
    </source>
</evidence>
<dbReference type="eggNOG" id="COG0607">
    <property type="taxonomic scope" value="Bacteria"/>
</dbReference>
<dbReference type="PATRIC" id="fig|1286171.3.peg.2725"/>
<accession>W8T8L8</accession>
<geneLocation type="plasmid" evidence="2 3">
    <name>EAL2_808p</name>
</geneLocation>
<protein>
    <submittedName>
        <fullName evidence="2">Rhodanese domain protein</fullName>
    </submittedName>
</protein>
<dbReference type="RefSeq" id="WP_025436891.1">
    <property type="nucleotide sequence ID" value="NZ_CP007453.1"/>
</dbReference>
<sequence>MKKKHILLVVSLFLMAFLAVGCSSAPTETKPEAETKPAAEAAQIPKELGEYNYISAADLKARIDAGDLESGAMIMTSSQTEEELADSYMKGDLIKTQARPLETVEDYAKLEPVYEIIKDTDADVILICPGGKSGATRPADYFAAKGIDTDRLLILEGGQGNFSKLYPDYVVFGDKK</sequence>
<feature type="signal peptide" evidence="1">
    <location>
        <begin position="1"/>
        <end position="25"/>
    </location>
</feature>
<dbReference type="EMBL" id="CP007453">
    <property type="protein sequence ID" value="AHM58044.1"/>
    <property type="molecule type" value="Genomic_DNA"/>
</dbReference>
<keyword evidence="1" id="KW-0732">Signal</keyword>
<feature type="chain" id="PRO_5004915771" evidence="1">
    <location>
        <begin position="26"/>
        <end position="176"/>
    </location>
</feature>
<dbReference type="OrthoDB" id="9800872at2"/>
<dbReference type="KEGG" id="eac:EAL2_808p05410"/>
<dbReference type="HOGENOM" id="CLU_130331_0_0_9"/>
<dbReference type="AlphaFoldDB" id="W8T8L8"/>
<keyword evidence="2" id="KW-0614">Plasmid</keyword>
<organism evidence="2 3">
    <name type="scientific">Peptoclostridium acidaminophilum DSM 3953</name>
    <dbReference type="NCBI Taxonomy" id="1286171"/>
    <lineage>
        <taxon>Bacteria</taxon>
        <taxon>Bacillati</taxon>
        <taxon>Bacillota</taxon>
        <taxon>Clostridia</taxon>
        <taxon>Peptostreptococcales</taxon>
        <taxon>Peptoclostridiaceae</taxon>
        <taxon>Peptoclostridium</taxon>
    </lineage>
</organism>
<evidence type="ECO:0000256" key="1">
    <source>
        <dbReference type="SAM" id="SignalP"/>
    </source>
</evidence>
<reference evidence="2 3" key="1">
    <citation type="journal article" date="2014" name="Genome Announc.">
        <title>Complete Genome Sequence of Amino Acid-Utilizing Eubacterium acidaminophilum al-2 (DSM 3953).</title>
        <authorList>
            <person name="Poehlein A."/>
            <person name="Andreesen J.R."/>
            <person name="Daniel R."/>
        </authorList>
    </citation>
    <scope>NUCLEOTIDE SEQUENCE [LARGE SCALE GENOMIC DNA]</scope>
    <source>
        <strain evidence="2 3">DSM 3953</strain>
        <plasmid evidence="3">Plasmid EAL2_808p</plasmid>
    </source>
</reference>
<dbReference type="PROSITE" id="PS51257">
    <property type="entry name" value="PROKAR_LIPOPROTEIN"/>
    <property type="match status" value="1"/>
</dbReference>